<proteinExistence type="predicted"/>
<dbReference type="PANTHER" id="PTHR10333:SF103">
    <property type="entry name" value="INHIBITOR OF GROWTH PROTEIN 3"/>
    <property type="match status" value="1"/>
</dbReference>
<feature type="domain" description="Inhibitor of growth protein N-terminal histone-binding" evidence="4">
    <location>
        <begin position="1"/>
        <end position="102"/>
    </location>
</feature>
<evidence type="ECO:0000313" key="5">
    <source>
        <dbReference type="EMBL" id="EPS59284.1"/>
    </source>
</evidence>
<gene>
    <name evidence="5" type="ORF">M569_15524</name>
</gene>
<dbReference type="AlphaFoldDB" id="S8BXY8"/>
<dbReference type="Pfam" id="PF12998">
    <property type="entry name" value="ING"/>
    <property type="match status" value="1"/>
</dbReference>
<evidence type="ECO:0000313" key="6">
    <source>
        <dbReference type="Proteomes" id="UP000015453"/>
    </source>
</evidence>
<sequence length="108" mass="12734">DIEALPNILQRKYALLRDMDKSLQEIQRQNELRCELEIDDMKRDIKLGNATPDSSLFKFSNEALDEQKHAIRIADEKVSLAMQAYDLVDTHIQQLDQFLKKFDDDLRR</sequence>
<dbReference type="Proteomes" id="UP000015453">
    <property type="component" value="Unassembled WGS sequence"/>
</dbReference>
<organism evidence="5 6">
    <name type="scientific">Genlisea aurea</name>
    <dbReference type="NCBI Taxonomy" id="192259"/>
    <lineage>
        <taxon>Eukaryota</taxon>
        <taxon>Viridiplantae</taxon>
        <taxon>Streptophyta</taxon>
        <taxon>Embryophyta</taxon>
        <taxon>Tracheophyta</taxon>
        <taxon>Spermatophyta</taxon>
        <taxon>Magnoliopsida</taxon>
        <taxon>eudicotyledons</taxon>
        <taxon>Gunneridae</taxon>
        <taxon>Pentapetalae</taxon>
        <taxon>asterids</taxon>
        <taxon>lamiids</taxon>
        <taxon>Lamiales</taxon>
        <taxon>Lentibulariaceae</taxon>
        <taxon>Genlisea</taxon>
    </lineage>
</organism>
<dbReference type="Gene3D" id="6.10.140.1740">
    <property type="match status" value="1"/>
</dbReference>
<feature type="non-terminal residue" evidence="5">
    <location>
        <position position="1"/>
    </location>
</feature>
<name>S8BXY8_9LAMI</name>
<evidence type="ECO:0000256" key="2">
    <source>
        <dbReference type="ARBA" id="ARBA00023015"/>
    </source>
</evidence>
<keyword evidence="6" id="KW-1185">Reference proteome</keyword>
<comment type="caution">
    <text evidence="5">The sequence shown here is derived from an EMBL/GenBank/DDBJ whole genome shotgun (WGS) entry which is preliminary data.</text>
</comment>
<dbReference type="PANTHER" id="PTHR10333">
    <property type="entry name" value="INHIBITOR OF GROWTH PROTEIN"/>
    <property type="match status" value="1"/>
</dbReference>
<reference evidence="5 6" key="1">
    <citation type="journal article" date="2013" name="BMC Genomics">
        <title>The miniature genome of a carnivorous plant Genlisea aurea contains a low number of genes and short non-coding sequences.</title>
        <authorList>
            <person name="Leushkin E.V."/>
            <person name="Sutormin R.A."/>
            <person name="Nabieva E.R."/>
            <person name="Penin A.A."/>
            <person name="Kondrashov A.S."/>
            <person name="Logacheva M.D."/>
        </authorList>
    </citation>
    <scope>NUCLEOTIDE SEQUENCE [LARGE SCALE GENOMIC DNA]</scope>
</reference>
<feature type="non-terminal residue" evidence="5">
    <location>
        <position position="108"/>
    </location>
</feature>
<dbReference type="InterPro" id="IPR024610">
    <property type="entry name" value="ING_N_histone-binding"/>
</dbReference>
<evidence type="ECO:0000256" key="1">
    <source>
        <dbReference type="ARBA" id="ARBA00022853"/>
    </source>
</evidence>
<dbReference type="GO" id="GO:0006325">
    <property type="term" value="P:chromatin organization"/>
    <property type="evidence" value="ECO:0007669"/>
    <property type="project" value="UniProtKB-KW"/>
</dbReference>
<keyword evidence="2" id="KW-0805">Transcription regulation</keyword>
<keyword evidence="1" id="KW-0156">Chromatin regulator</keyword>
<keyword evidence="3" id="KW-0804">Transcription</keyword>
<dbReference type="SMART" id="SM01408">
    <property type="entry name" value="ING"/>
    <property type="match status" value="1"/>
</dbReference>
<evidence type="ECO:0000256" key="3">
    <source>
        <dbReference type="ARBA" id="ARBA00023163"/>
    </source>
</evidence>
<dbReference type="OrthoDB" id="5411773at2759"/>
<accession>S8BXY8</accession>
<protein>
    <recommendedName>
        <fullName evidence="4">Inhibitor of growth protein N-terminal histone-binding domain-containing protein</fullName>
    </recommendedName>
</protein>
<dbReference type="EMBL" id="AUSU01008489">
    <property type="protein sequence ID" value="EPS59284.1"/>
    <property type="molecule type" value="Genomic_DNA"/>
</dbReference>
<evidence type="ECO:0000259" key="4">
    <source>
        <dbReference type="SMART" id="SM01408"/>
    </source>
</evidence>
<dbReference type="InterPro" id="IPR028651">
    <property type="entry name" value="ING_fam"/>
</dbReference>